<evidence type="ECO:0000313" key="1">
    <source>
        <dbReference type="EMBL" id="OEL38710.1"/>
    </source>
</evidence>
<dbReference type="Proteomes" id="UP000095767">
    <property type="component" value="Unassembled WGS sequence"/>
</dbReference>
<protein>
    <submittedName>
        <fullName evidence="1">Uncharacterized protein</fullName>
    </submittedName>
</protein>
<dbReference type="EMBL" id="LWDX02000809">
    <property type="protein sequence ID" value="OEL38710.1"/>
    <property type="molecule type" value="Genomic_DNA"/>
</dbReference>
<sequence length="42" mass="4849">MHTHPYEYTHVNPTSEIDEITTDASLSTDTSYTIERIKHVKS</sequence>
<keyword evidence="2" id="KW-1185">Reference proteome</keyword>
<proteinExistence type="predicted"/>
<reference evidence="1 2" key="1">
    <citation type="submission" date="2016-09" db="EMBL/GenBank/DDBJ databases">
        <title>The draft genome of Dichanthelium oligosanthes: A C3 panicoid grass species.</title>
        <authorList>
            <person name="Studer A.J."/>
            <person name="Schnable J.C."/>
            <person name="Brutnell T.P."/>
        </authorList>
    </citation>
    <scope>NUCLEOTIDE SEQUENCE [LARGE SCALE GENOMIC DNA]</scope>
    <source>
        <strain evidence="2">cv. Kellogg 1175</strain>
        <tissue evidence="1">Leaf</tissue>
    </source>
</reference>
<evidence type="ECO:0000313" key="2">
    <source>
        <dbReference type="Proteomes" id="UP000095767"/>
    </source>
</evidence>
<name>A0A1E5WNH4_9POAL</name>
<organism evidence="1 2">
    <name type="scientific">Dichanthelium oligosanthes</name>
    <dbReference type="NCBI Taxonomy" id="888268"/>
    <lineage>
        <taxon>Eukaryota</taxon>
        <taxon>Viridiplantae</taxon>
        <taxon>Streptophyta</taxon>
        <taxon>Embryophyta</taxon>
        <taxon>Tracheophyta</taxon>
        <taxon>Spermatophyta</taxon>
        <taxon>Magnoliopsida</taxon>
        <taxon>Liliopsida</taxon>
        <taxon>Poales</taxon>
        <taxon>Poaceae</taxon>
        <taxon>PACMAD clade</taxon>
        <taxon>Panicoideae</taxon>
        <taxon>Panicodae</taxon>
        <taxon>Paniceae</taxon>
        <taxon>Dichantheliinae</taxon>
        <taxon>Dichanthelium</taxon>
    </lineage>
</organism>
<dbReference type="AlphaFoldDB" id="A0A1E5WNH4"/>
<gene>
    <name evidence="1" type="ORF">BAE44_0000273</name>
</gene>
<accession>A0A1E5WNH4</accession>
<comment type="caution">
    <text evidence="1">The sequence shown here is derived from an EMBL/GenBank/DDBJ whole genome shotgun (WGS) entry which is preliminary data.</text>
</comment>